<protein>
    <submittedName>
        <fullName evidence="1">Uncharacterized protein</fullName>
    </submittedName>
</protein>
<comment type="caution">
    <text evidence="1">The sequence shown here is derived from an EMBL/GenBank/DDBJ whole genome shotgun (WGS) entry which is preliminary data.</text>
</comment>
<name>A0A845EY61_9BACL</name>
<dbReference type="AlphaFoldDB" id="A0A845EY61"/>
<proteinExistence type="predicted"/>
<organism evidence="1 2">
    <name type="scientific">Guptibacillus hwajinpoensis</name>
    <dbReference type="NCBI Taxonomy" id="208199"/>
    <lineage>
        <taxon>Bacteria</taxon>
        <taxon>Bacillati</taxon>
        <taxon>Bacillota</taxon>
        <taxon>Bacilli</taxon>
        <taxon>Bacillales</taxon>
        <taxon>Guptibacillaceae</taxon>
        <taxon>Guptibacillus</taxon>
    </lineage>
</organism>
<gene>
    <name evidence="1" type="ORF">GLW07_08885</name>
</gene>
<dbReference type="RefSeq" id="WP_160919060.1">
    <property type="nucleotide sequence ID" value="NZ_WMEY01000002.1"/>
</dbReference>
<dbReference type="EMBL" id="WMEY01000002">
    <property type="protein sequence ID" value="MYL63467.1"/>
    <property type="molecule type" value="Genomic_DNA"/>
</dbReference>
<reference evidence="1 2" key="1">
    <citation type="submission" date="2019-11" db="EMBL/GenBank/DDBJ databases">
        <title>Genome sequences of 17 halophilic strains isolated from different environments.</title>
        <authorList>
            <person name="Furrow R.E."/>
        </authorList>
    </citation>
    <scope>NUCLEOTIDE SEQUENCE [LARGE SCALE GENOMIC DNA]</scope>
    <source>
        <strain evidence="1 2">22506_14_FS</strain>
    </source>
</reference>
<dbReference type="Proteomes" id="UP000447833">
    <property type="component" value="Unassembled WGS sequence"/>
</dbReference>
<accession>A0A845EY61</accession>
<evidence type="ECO:0000313" key="2">
    <source>
        <dbReference type="Proteomes" id="UP000447833"/>
    </source>
</evidence>
<evidence type="ECO:0000313" key="1">
    <source>
        <dbReference type="EMBL" id="MYL63467.1"/>
    </source>
</evidence>
<sequence length="47" mass="4853">MLSKEKALSGIQKHLVADEIIENSSMTHYKAESGFSGLAGGASTSGN</sequence>